<organism evidence="8 9">
    <name type="scientific">Gracilibacillus halotolerans</name>
    <dbReference type="NCBI Taxonomy" id="74386"/>
    <lineage>
        <taxon>Bacteria</taxon>
        <taxon>Bacillati</taxon>
        <taxon>Bacillota</taxon>
        <taxon>Bacilli</taxon>
        <taxon>Bacillales</taxon>
        <taxon>Bacillaceae</taxon>
        <taxon>Gracilibacillus</taxon>
    </lineage>
</organism>
<evidence type="ECO:0000256" key="3">
    <source>
        <dbReference type="ARBA" id="ARBA00023125"/>
    </source>
</evidence>
<protein>
    <submittedName>
        <fullName evidence="8">DNA-binding NarL/FixJ family response regulator</fullName>
    </submittedName>
</protein>
<dbReference type="PROSITE" id="PS50043">
    <property type="entry name" value="HTH_LUXR_2"/>
    <property type="match status" value="1"/>
</dbReference>
<evidence type="ECO:0000256" key="1">
    <source>
        <dbReference type="ARBA" id="ARBA00022553"/>
    </source>
</evidence>
<dbReference type="PRINTS" id="PR00038">
    <property type="entry name" value="HTHLUXR"/>
</dbReference>
<dbReference type="SMART" id="SM00421">
    <property type="entry name" value="HTH_LUXR"/>
    <property type="match status" value="1"/>
</dbReference>
<comment type="caution">
    <text evidence="8">The sequence shown here is derived from an EMBL/GenBank/DDBJ whole genome shotgun (WGS) entry which is preliminary data.</text>
</comment>
<dbReference type="EMBL" id="JACHON010000002">
    <property type="protein sequence ID" value="MBB6512175.1"/>
    <property type="molecule type" value="Genomic_DNA"/>
</dbReference>
<dbReference type="AlphaFoldDB" id="A0A841RLZ9"/>
<dbReference type="CDD" id="cd17535">
    <property type="entry name" value="REC_NarL-like"/>
    <property type="match status" value="1"/>
</dbReference>
<dbReference type="SUPFAM" id="SSF52172">
    <property type="entry name" value="CheY-like"/>
    <property type="match status" value="1"/>
</dbReference>
<dbReference type="CDD" id="cd06170">
    <property type="entry name" value="LuxR_C_like"/>
    <property type="match status" value="1"/>
</dbReference>
<evidence type="ECO:0000256" key="5">
    <source>
        <dbReference type="PROSITE-ProRule" id="PRU00169"/>
    </source>
</evidence>
<dbReference type="GO" id="GO:0003677">
    <property type="term" value="F:DNA binding"/>
    <property type="evidence" value="ECO:0007669"/>
    <property type="project" value="UniProtKB-KW"/>
</dbReference>
<reference evidence="8 9" key="1">
    <citation type="submission" date="2020-08" db="EMBL/GenBank/DDBJ databases">
        <title>Genomic Encyclopedia of Type Strains, Phase IV (KMG-IV): sequencing the most valuable type-strain genomes for metagenomic binning, comparative biology and taxonomic classification.</title>
        <authorList>
            <person name="Goeker M."/>
        </authorList>
    </citation>
    <scope>NUCLEOTIDE SEQUENCE [LARGE SCALE GENOMIC DNA]</scope>
    <source>
        <strain evidence="8 9">DSM 11805</strain>
    </source>
</reference>
<dbReference type="PANTHER" id="PTHR43214">
    <property type="entry name" value="TWO-COMPONENT RESPONSE REGULATOR"/>
    <property type="match status" value="1"/>
</dbReference>
<proteinExistence type="predicted"/>
<keyword evidence="9" id="KW-1185">Reference proteome</keyword>
<dbReference type="InterPro" id="IPR001789">
    <property type="entry name" value="Sig_transdc_resp-reg_receiver"/>
</dbReference>
<feature type="domain" description="Response regulatory" evidence="7">
    <location>
        <begin position="5"/>
        <end position="123"/>
    </location>
</feature>
<keyword evidence="2" id="KW-0805">Transcription regulation</keyword>
<keyword evidence="3 8" id="KW-0238">DNA-binding</keyword>
<dbReference type="RefSeq" id="WP_184245136.1">
    <property type="nucleotide sequence ID" value="NZ_BAAACU010000002.1"/>
</dbReference>
<evidence type="ECO:0000259" key="7">
    <source>
        <dbReference type="PROSITE" id="PS50110"/>
    </source>
</evidence>
<dbReference type="PANTHER" id="PTHR43214:SF44">
    <property type="entry name" value="TWO-COMPONENT RESPONSE REGULATOR"/>
    <property type="match status" value="1"/>
</dbReference>
<accession>A0A841RLZ9</accession>
<evidence type="ECO:0000259" key="6">
    <source>
        <dbReference type="PROSITE" id="PS50043"/>
    </source>
</evidence>
<evidence type="ECO:0000256" key="4">
    <source>
        <dbReference type="ARBA" id="ARBA00023163"/>
    </source>
</evidence>
<dbReference type="InterPro" id="IPR058245">
    <property type="entry name" value="NreC/VraR/RcsB-like_REC"/>
</dbReference>
<evidence type="ECO:0000313" key="9">
    <source>
        <dbReference type="Proteomes" id="UP000572212"/>
    </source>
</evidence>
<feature type="domain" description="HTH luxR-type" evidence="6">
    <location>
        <begin position="159"/>
        <end position="224"/>
    </location>
</feature>
<dbReference type="InterPro" id="IPR000792">
    <property type="entry name" value="Tscrpt_reg_LuxR_C"/>
</dbReference>
<evidence type="ECO:0000313" key="8">
    <source>
        <dbReference type="EMBL" id="MBB6512175.1"/>
    </source>
</evidence>
<dbReference type="Proteomes" id="UP000572212">
    <property type="component" value="Unassembled WGS sequence"/>
</dbReference>
<dbReference type="PROSITE" id="PS50110">
    <property type="entry name" value="RESPONSE_REGULATORY"/>
    <property type="match status" value="1"/>
</dbReference>
<keyword evidence="1 5" id="KW-0597">Phosphoprotein</keyword>
<name>A0A841RLZ9_9BACI</name>
<gene>
    <name evidence="8" type="ORF">GGQ92_000956</name>
</gene>
<dbReference type="GO" id="GO:0006355">
    <property type="term" value="P:regulation of DNA-templated transcription"/>
    <property type="evidence" value="ECO:0007669"/>
    <property type="project" value="InterPro"/>
</dbReference>
<dbReference type="GO" id="GO:0000160">
    <property type="term" value="P:phosphorelay signal transduction system"/>
    <property type="evidence" value="ECO:0007669"/>
    <property type="project" value="InterPro"/>
</dbReference>
<dbReference type="Pfam" id="PF00072">
    <property type="entry name" value="Response_reg"/>
    <property type="match status" value="1"/>
</dbReference>
<dbReference type="Gene3D" id="3.40.50.2300">
    <property type="match status" value="1"/>
</dbReference>
<feature type="modified residue" description="4-aspartylphosphate" evidence="5">
    <location>
        <position position="58"/>
    </location>
</feature>
<sequence>MERCTVVIAESQTLFRDMITSFVEDMDDLRVIGTFKDGQEVLQFINKVEVRPSLVLLDIHMPTMDGLACAKKLREIHPEIKIVLLSAFDDEESIESVLSVAADGYILKSASLDEFKETLHFIINGRFVAPQRLIQTFSRRLTQLIKLEQENSIYYLKEQLHNSQHINKREWDIIQLLKRGWTNRMIAEKLHISEGTVKNYLSIIYKKLEIRNREDLLRMLTDMAN</sequence>
<keyword evidence="4" id="KW-0804">Transcription</keyword>
<dbReference type="Pfam" id="PF00196">
    <property type="entry name" value="GerE"/>
    <property type="match status" value="1"/>
</dbReference>
<dbReference type="InterPro" id="IPR011006">
    <property type="entry name" value="CheY-like_superfamily"/>
</dbReference>
<dbReference type="InterPro" id="IPR039420">
    <property type="entry name" value="WalR-like"/>
</dbReference>
<evidence type="ECO:0000256" key="2">
    <source>
        <dbReference type="ARBA" id="ARBA00023015"/>
    </source>
</evidence>
<dbReference type="SMART" id="SM00448">
    <property type="entry name" value="REC"/>
    <property type="match status" value="1"/>
</dbReference>